<feature type="transmembrane region" description="Helical" evidence="5">
    <location>
        <begin position="74"/>
        <end position="92"/>
    </location>
</feature>
<dbReference type="Pfam" id="PF07291">
    <property type="entry name" value="MauE"/>
    <property type="match status" value="1"/>
</dbReference>
<feature type="transmembrane region" description="Helical" evidence="5">
    <location>
        <begin position="144"/>
        <end position="162"/>
    </location>
</feature>
<keyword evidence="8" id="KW-1185">Reference proteome</keyword>
<comment type="subcellular location">
    <subcellularLocation>
        <location evidence="1">Membrane</location>
        <topology evidence="1">Multi-pass membrane protein</topology>
    </subcellularLocation>
</comment>
<evidence type="ECO:0000256" key="1">
    <source>
        <dbReference type="ARBA" id="ARBA00004141"/>
    </source>
</evidence>
<dbReference type="InterPro" id="IPR009908">
    <property type="entry name" value="Methylamine_util_MauE"/>
</dbReference>
<feature type="domain" description="Methylamine utilisation protein MauE" evidence="6">
    <location>
        <begin position="8"/>
        <end position="131"/>
    </location>
</feature>
<evidence type="ECO:0000256" key="3">
    <source>
        <dbReference type="ARBA" id="ARBA00022989"/>
    </source>
</evidence>
<feature type="transmembrane region" description="Helical" evidence="5">
    <location>
        <begin position="113"/>
        <end position="132"/>
    </location>
</feature>
<name>A0ABW7SFD3_9ACTN</name>
<reference evidence="7 8" key="1">
    <citation type="submission" date="2024-10" db="EMBL/GenBank/DDBJ databases">
        <title>The Natural Products Discovery Center: Release of the First 8490 Sequenced Strains for Exploring Actinobacteria Biosynthetic Diversity.</title>
        <authorList>
            <person name="Kalkreuter E."/>
            <person name="Kautsar S.A."/>
            <person name="Yang D."/>
            <person name="Bader C.D."/>
            <person name="Teijaro C.N."/>
            <person name="Fluegel L."/>
            <person name="Davis C.M."/>
            <person name="Simpson J.R."/>
            <person name="Lauterbach L."/>
            <person name="Steele A.D."/>
            <person name="Gui C."/>
            <person name="Meng S."/>
            <person name="Li G."/>
            <person name="Viehrig K."/>
            <person name="Ye F."/>
            <person name="Su P."/>
            <person name="Kiefer A.F."/>
            <person name="Nichols A."/>
            <person name="Cepeda A.J."/>
            <person name="Yan W."/>
            <person name="Fan B."/>
            <person name="Jiang Y."/>
            <person name="Adhikari A."/>
            <person name="Zheng C.-J."/>
            <person name="Schuster L."/>
            <person name="Cowan T.M."/>
            <person name="Smanski M.J."/>
            <person name="Chevrette M.G."/>
            <person name="De Carvalho L.P.S."/>
            <person name="Shen B."/>
        </authorList>
    </citation>
    <scope>NUCLEOTIDE SEQUENCE [LARGE SCALE GENOMIC DNA]</scope>
    <source>
        <strain evidence="7 8">NPDC021253</strain>
    </source>
</reference>
<sequence>MTTAALAVGVVACATAAVHLCAGLGKLVAPEHAREAVAGLLRLADPVARRVVRLLALAETFVAVALLVPVLRPTGAGLAGVLGLAFAGAGLLGRARGLRAPCGCFGRPESRPLGAGSVLSGLALVAAAIIVLRYGPGGIPRPDLLPVGTAGLAVAIVVWTWRDMARDLIRARPTPAVHD</sequence>
<evidence type="ECO:0000259" key="6">
    <source>
        <dbReference type="Pfam" id="PF07291"/>
    </source>
</evidence>
<feature type="transmembrane region" description="Helical" evidence="5">
    <location>
        <begin position="6"/>
        <end position="29"/>
    </location>
</feature>
<dbReference type="Proteomes" id="UP001611075">
    <property type="component" value="Unassembled WGS sequence"/>
</dbReference>
<evidence type="ECO:0000256" key="5">
    <source>
        <dbReference type="SAM" id="Phobius"/>
    </source>
</evidence>
<evidence type="ECO:0000313" key="7">
    <source>
        <dbReference type="EMBL" id="MFI0792396.1"/>
    </source>
</evidence>
<organism evidence="7 8">
    <name type="scientific">Micromonospora rubida</name>
    <dbReference type="NCBI Taxonomy" id="2697657"/>
    <lineage>
        <taxon>Bacteria</taxon>
        <taxon>Bacillati</taxon>
        <taxon>Actinomycetota</taxon>
        <taxon>Actinomycetes</taxon>
        <taxon>Micromonosporales</taxon>
        <taxon>Micromonosporaceae</taxon>
        <taxon>Micromonospora</taxon>
    </lineage>
</organism>
<dbReference type="EMBL" id="JBIRPU010000003">
    <property type="protein sequence ID" value="MFI0792396.1"/>
    <property type="molecule type" value="Genomic_DNA"/>
</dbReference>
<dbReference type="RefSeq" id="WP_396677055.1">
    <property type="nucleotide sequence ID" value="NZ_JBIRPU010000003.1"/>
</dbReference>
<evidence type="ECO:0000256" key="2">
    <source>
        <dbReference type="ARBA" id="ARBA00022692"/>
    </source>
</evidence>
<evidence type="ECO:0000313" key="8">
    <source>
        <dbReference type="Proteomes" id="UP001611075"/>
    </source>
</evidence>
<accession>A0ABW7SFD3</accession>
<keyword evidence="2 5" id="KW-0812">Transmembrane</keyword>
<evidence type="ECO:0000256" key="4">
    <source>
        <dbReference type="ARBA" id="ARBA00023136"/>
    </source>
</evidence>
<comment type="caution">
    <text evidence="7">The sequence shown here is derived from an EMBL/GenBank/DDBJ whole genome shotgun (WGS) entry which is preliminary data.</text>
</comment>
<keyword evidence="3 5" id="KW-1133">Transmembrane helix</keyword>
<protein>
    <submittedName>
        <fullName evidence="7">MauE/DoxX family redox-associated membrane protein</fullName>
    </submittedName>
</protein>
<proteinExistence type="predicted"/>
<keyword evidence="4 5" id="KW-0472">Membrane</keyword>
<gene>
    <name evidence="7" type="ORF">ACH4OY_06815</name>
</gene>